<evidence type="ECO:0000313" key="2">
    <source>
        <dbReference type="Proteomes" id="UP000822688"/>
    </source>
</evidence>
<name>A0A8T0IJ09_CERPU</name>
<dbReference type="EMBL" id="CM026423">
    <property type="protein sequence ID" value="KAG0582856.1"/>
    <property type="molecule type" value="Genomic_DNA"/>
</dbReference>
<sequence length="134" mass="15815">MLYDTYTDGLWIYTIGRCGRRRSVLRFVKMLLIFARVSSLDCSRGGETMNDFGITPTNLQKQYENGFINYKKLFLSLSCFRNLHGDEESWNWFRNCASLARHMCTHHQLVELQRKGKIAPVREQLTSRQLLFKK</sequence>
<keyword evidence="2" id="KW-1185">Reference proteome</keyword>
<evidence type="ECO:0000313" key="1">
    <source>
        <dbReference type="EMBL" id="KAG0582856.1"/>
    </source>
</evidence>
<accession>A0A8T0IJ09</accession>
<dbReference type="Proteomes" id="UP000822688">
    <property type="component" value="Chromosome 3"/>
</dbReference>
<protein>
    <submittedName>
        <fullName evidence="1">Uncharacterized protein</fullName>
    </submittedName>
</protein>
<dbReference type="AlphaFoldDB" id="A0A8T0IJ09"/>
<gene>
    <name evidence="1" type="ORF">KC19_3G091500</name>
</gene>
<comment type="caution">
    <text evidence="1">The sequence shown here is derived from an EMBL/GenBank/DDBJ whole genome shotgun (WGS) entry which is preliminary data.</text>
</comment>
<organism evidence="1 2">
    <name type="scientific">Ceratodon purpureus</name>
    <name type="common">Fire moss</name>
    <name type="synonym">Dicranum purpureum</name>
    <dbReference type="NCBI Taxonomy" id="3225"/>
    <lineage>
        <taxon>Eukaryota</taxon>
        <taxon>Viridiplantae</taxon>
        <taxon>Streptophyta</taxon>
        <taxon>Embryophyta</taxon>
        <taxon>Bryophyta</taxon>
        <taxon>Bryophytina</taxon>
        <taxon>Bryopsida</taxon>
        <taxon>Dicranidae</taxon>
        <taxon>Pseudoditrichales</taxon>
        <taxon>Ditrichaceae</taxon>
        <taxon>Ceratodon</taxon>
    </lineage>
</organism>
<reference evidence="1" key="1">
    <citation type="submission" date="2020-06" db="EMBL/GenBank/DDBJ databases">
        <title>WGS assembly of Ceratodon purpureus strain R40.</title>
        <authorList>
            <person name="Carey S.B."/>
            <person name="Jenkins J."/>
            <person name="Shu S."/>
            <person name="Lovell J.T."/>
            <person name="Sreedasyam A."/>
            <person name="Maumus F."/>
            <person name="Tiley G.P."/>
            <person name="Fernandez-Pozo N."/>
            <person name="Barry K."/>
            <person name="Chen C."/>
            <person name="Wang M."/>
            <person name="Lipzen A."/>
            <person name="Daum C."/>
            <person name="Saski C.A."/>
            <person name="Payton A.C."/>
            <person name="Mcbreen J.C."/>
            <person name="Conrad R.E."/>
            <person name="Kollar L.M."/>
            <person name="Olsson S."/>
            <person name="Huttunen S."/>
            <person name="Landis J.B."/>
            <person name="Wickett N.J."/>
            <person name="Johnson M.G."/>
            <person name="Rensing S.A."/>
            <person name="Grimwood J."/>
            <person name="Schmutz J."/>
            <person name="Mcdaniel S.F."/>
        </authorList>
    </citation>
    <scope>NUCLEOTIDE SEQUENCE</scope>
    <source>
        <strain evidence="1">R40</strain>
    </source>
</reference>
<proteinExistence type="predicted"/>